<dbReference type="SUPFAM" id="SSF68918">
    <property type="entry name" value="Recombination endonuclease VII, C-terminal and dimerization domains"/>
    <property type="match status" value="1"/>
</dbReference>
<gene>
    <name evidence="2" type="ORF">ACFSBK_07345</name>
</gene>
<accession>A0ABW4NPD1</accession>
<evidence type="ECO:0000313" key="3">
    <source>
        <dbReference type="Proteomes" id="UP001597285"/>
    </source>
</evidence>
<dbReference type="Proteomes" id="UP001597285">
    <property type="component" value="Unassembled WGS sequence"/>
</dbReference>
<name>A0ABW4NPD1_9LACT</name>
<feature type="domain" description="T4 recombination endonuclease VII dimerisation" evidence="1">
    <location>
        <begin position="45"/>
        <end position="78"/>
    </location>
</feature>
<protein>
    <recommendedName>
        <fullName evidence="1">T4 recombination endonuclease VII dimerisation domain-containing protein</fullName>
    </recommendedName>
</protein>
<dbReference type="EMBL" id="JBHUFF010000013">
    <property type="protein sequence ID" value="MFD1799666.1"/>
    <property type="molecule type" value="Genomic_DNA"/>
</dbReference>
<keyword evidence="3" id="KW-1185">Reference proteome</keyword>
<sequence length="86" mass="9982">MIVKVKDMPVSYEGERYEKGKELEIKKEYHNDALFLVVKETSDIDKPEDLNKLKKEELQALLDEKGIEYEAEAAKKDLLVLLEDAK</sequence>
<proteinExistence type="predicted"/>
<dbReference type="Gene3D" id="1.10.720.30">
    <property type="entry name" value="SAP domain"/>
    <property type="match status" value="1"/>
</dbReference>
<evidence type="ECO:0000313" key="2">
    <source>
        <dbReference type="EMBL" id="MFD1799666.1"/>
    </source>
</evidence>
<dbReference type="Pfam" id="PF09124">
    <property type="entry name" value="Endonuc-dimeris"/>
    <property type="match status" value="1"/>
</dbReference>
<dbReference type="InterPro" id="IPR015208">
    <property type="entry name" value="T4_recomb_endonuclease_dimer"/>
</dbReference>
<evidence type="ECO:0000259" key="1">
    <source>
        <dbReference type="Pfam" id="PF09124"/>
    </source>
</evidence>
<dbReference type="InterPro" id="IPR036309">
    <property type="entry name" value="T4_recomb_endonuclease_dim_sf"/>
</dbReference>
<dbReference type="InterPro" id="IPR036361">
    <property type="entry name" value="SAP_dom_sf"/>
</dbReference>
<comment type="caution">
    <text evidence="2">The sequence shown here is derived from an EMBL/GenBank/DDBJ whole genome shotgun (WGS) entry which is preliminary data.</text>
</comment>
<reference evidence="3" key="1">
    <citation type="journal article" date="2019" name="Int. J. Syst. Evol. Microbiol.">
        <title>The Global Catalogue of Microorganisms (GCM) 10K type strain sequencing project: providing services to taxonomists for standard genome sequencing and annotation.</title>
        <authorList>
            <consortium name="The Broad Institute Genomics Platform"/>
            <consortium name="The Broad Institute Genome Sequencing Center for Infectious Disease"/>
            <person name="Wu L."/>
            <person name="Ma J."/>
        </authorList>
    </citation>
    <scope>NUCLEOTIDE SEQUENCE [LARGE SCALE GENOMIC DNA]</scope>
    <source>
        <strain evidence="3">KCTC 42143</strain>
    </source>
</reference>
<dbReference type="RefSeq" id="WP_058918162.1">
    <property type="nucleotide sequence ID" value="NZ_JBHSQC010000025.1"/>
</dbReference>
<organism evidence="2 3">
    <name type="scientific">Carnobacterium antarcticum</name>
    <dbReference type="NCBI Taxonomy" id="2126436"/>
    <lineage>
        <taxon>Bacteria</taxon>
        <taxon>Bacillati</taxon>
        <taxon>Bacillota</taxon>
        <taxon>Bacilli</taxon>
        <taxon>Lactobacillales</taxon>
        <taxon>Carnobacteriaceae</taxon>
        <taxon>Carnobacterium</taxon>
    </lineage>
</organism>